<dbReference type="PANTHER" id="PTHR43353:SF5">
    <property type="entry name" value="SUCCINATE-SEMIALDEHYDE DEHYDROGENASE, MITOCHONDRIAL"/>
    <property type="match status" value="1"/>
</dbReference>
<dbReference type="InterPro" id="IPR016163">
    <property type="entry name" value="Ald_DH_C"/>
</dbReference>
<feature type="domain" description="Aldehyde dehydrogenase" evidence="5">
    <location>
        <begin position="25"/>
        <end position="485"/>
    </location>
</feature>
<dbReference type="EMBL" id="BMMH01000005">
    <property type="protein sequence ID" value="GGL12010.1"/>
    <property type="molecule type" value="Genomic_DNA"/>
</dbReference>
<dbReference type="AlphaFoldDB" id="A0A917VT97"/>
<dbReference type="Gene3D" id="3.40.605.10">
    <property type="entry name" value="Aldehyde Dehydrogenase, Chain A, domain 1"/>
    <property type="match status" value="1"/>
</dbReference>
<dbReference type="SUPFAM" id="SSF53720">
    <property type="entry name" value="ALDH-like"/>
    <property type="match status" value="1"/>
</dbReference>
<dbReference type="InterPro" id="IPR015590">
    <property type="entry name" value="Aldehyde_DH_dom"/>
</dbReference>
<dbReference type="Proteomes" id="UP000638263">
    <property type="component" value="Unassembled WGS sequence"/>
</dbReference>
<dbReference type="Gene3D" id="3.40.309.10">
    <property type="entry name" value="Aldehyde Dehydrogenase, Chain A, domain 2"/>
    <property type="match status" value="1"/>
</dbReference>
<dbReference type="RefSeq" id="WP_062997881.1">
    <property type="nucleotide sequence ID" value="NZ_BMMH01000005.1"/>
</dbReference>
<gene>
    <name evidence="6" type="ORF">GCM10011588_28010</name>
</gene>
<dbReference type="Pfam" id="PF00171">
    <property type="entry name" value="Aldedh"/>
    <property type="match status" value="1"/>
</dbReference>
<dbReference type="GO" id="GO:0009450">
    <property type="term" value="P:gamma-aminobutyric acid catabolic process"/>
    <property type="evidence" value="ECO:0007669"/>
    <property type="project" value="TreeGrafter"/>
</dbReference>
<dbReference type="InterPro" id="IPR050740">
    <property type="entry name" value="Aldehyde_DH_Superfamily"/>
</dbReference>
<comment type="caution">
    <text evidence="6">The sequence shown here is derived from an EMBL/GenBank/DDBJ whole genome shotgun (WGS) entry which is preliminary data.</text>
</comment>
<dbReference type="PANTHER" id="PTHR43353">
    <property type="entry name" value="SUCCINATE-SEMIALDEHYDE DEHYDROGENASE, MITOCHONDRIAL"/>
    <property type="match status" value="1"/>
</dbReference>
<feature type="active site" evidence="3">
    <location>
        <position position="262"/>
    </location>
</feature>
<keyword evidence="7" id="KW-1185">Reference proteome</keyword>
<reference evidence="6" key="2">
    <citation type="submission" date="2020-09" db="EMBL/GenBank/DDBJ databases">
        <authorList>
            <person name="Sun Q."/>
            <person name="Zhou Y."/>
        </authorList>
    </citation>
    <scope>NUCLEOTIDE SEQUENCE</scope>
    <source>
        <strain evidence="6">CGMCC 4.3508</strain>
    </source>
</reference>
<keyword evidence="2 4" id="KW-0560">Oxidoreductase</keyword>
<dbReference type="InterPro" id="IPR016161">
    <property type="entry name" value="Ald_DH/histidinol_DH"/>
</dbReference>
<dbReference type="FunFam" id="3.40.309.10:FF:000004">
    <property type="entry name" value="Succinate-semialdehyde dehydrogenase I"/>
    <property type="match status" value="1"/>
</dbReference>
<dbReference type="PROSITE" id="PS00687">
    <property type="entry name" value="ALDEHYDE_DEHYDR_GLU"/>
    <property type="match status" value="1"/>
</dbReference>
<sequence>MTITVEQEVSGIAAVPKQLFIGGQWVPATDSATLDVFDPSTGQVLCQVADASATDAMRALDVAVATQPSFAATTARQRSDILRKTYELMLERVDELALIMTLEAGKPIDEAKGEIALAADFIRHFSEEAVRVTGNYQVNPAGGGRMIVTRQPIGPAILVAPWNFPMSMGARKIAPAIAAGCTCVVKPASETPLTMFALAELFHEAGVPDGVVNVITTKSPREVIEPLIRSGKARKLSFTGSTSVGVHLLEQAAQKVLKTSMELGGNAPFVVFDDANLENALDSLMLTKMRNAGETCTAANRIYVHRSVMDTFADELAGRMSEFILGRGVDEGVTLGPLINEKQQTLVDDLVRDAVQAGAELVLGGERPDRAGYFYPPTVLKDVPTTARVTREEIFGPVAPLIPFDTEDEVIALANDTDYGLVSYIFTEDLRRAIRVAEAMESGMVGLNQGSVSNSAAPFGGAKMSGLGREGGSDGLDEFLETKFIAMQQL</sequence>
<comment type="similarity">
    <text evidence="1 4">Belongs to the aldehyde dehydrogenase family.</text>
</comment>
<dbReference type="FunFam" id="3.40.605.10:FF:000026">
    <property type="entry name" value="Aldehyde dehydrogenase, putative"/>
    <property type="match status" value="1"/>
</dbReference>
<proteinExistence type="inferred from homology"/>
<evidence type="ECO:0000313" key="7">
    <source>
        <dbReference type="Proteomes" id="UP000638263"/>
    </source>
</evidence>
<evidence type="ECO:0000256" key="4">
    <source>
        <dbReference type="RuleBase" id="RU003345"/>
    </source>
</evidence>
<evidence type="ECO:0000256" key="3">
    <source>
        <dbReference type="PROSITE-ProRule" id="PRU10007"/>
    </source>
</evidence>
<evidence type="ECO:0000256" key="2">
    <source>
        <dbReference type="ARBA" id="ARBA00023002"/>
    </source>
</evidence>
<dbReference type="GO" id="GO:0004777">
    <property type="term" value="F:succinate-semialdehyde dehydrogenase (NAD+) activity"/>
    <property type="evidence" value="ECO:0007669"/>
    <property type="project" value="TreeGrafter"/>
</dbReference>
<dbReference type="CDD" id="cd07103">
    <property type="entry name" value="ALDH_F5_SSADH_GabD"/>
    <property type="match status" value="1"/>
</dbReference>
<evidence type="ECO:0000313" key="6">
    <source>
        <dbReference type="EMBL" id="GGL12010.1"/>
    </source>
</evidence>
<dbReference type="InterPro" id="IPR016162">
    <property type="entry name" value="Ald_DH_N"/>
</dbReference>
<evidence type="ECO:0000256" key="1">
    <source>
        <dbReference type="ARBA" id="ARBA00009986"/>
    </source>
</evidence>
<dbReference type="InterPro" id="IPR029510">
    <property type="entry name" value="Ald_DH_CS_GLU"/>
</dbReference>
<organism evidence="6 7">
    <name type="scientific">Nocardia jinanensis</name>
    <dbReference type="NCBI Taxonomy" id="382504"/>
    <lineage>
        <taxon>Bacteria</taxon>
        <taxon>Bacillati</taxon>
        <taxon>Actinomycetota</taxon>
        <taxon>Actinomycetes</taxon>
        <taxon>Mycobacteriales</taxon>
        <taxon>Nocardiaceae</taxon>
        <taxon>Nocardia</taxon>
    </lineage>
</organism>
<name>A0A917VT97_9NOCA</name>
<reference evidence="6" key="1">
    <citation type="journal article" date="2014" name="Int. J. Syst. Evol. Microbiol.">
        <title>Complete genome sequence of Corynebacterium casei LMG S-19264T (=DSM 44701T), isolated from a smear-ripened cheese.</title>
        <authorList>
            <consortium name="US DOE Joint Genome Institute (JGI-PGF)"/>
            <person name="Walter F."/>
            <person name="Albersmeier A."/>
            <person name="Kalinowski J."/>
            <person name="Ruckert C."/>
        </authorList>
    </citation>
    <scope>NUCLEOTIDE SEQUENCE</scope>
    <source>
        <strain evidence="6">CGMCC 4.3508</strain>
    </source>
</reference>
<evidence type="ECO:0000259" key="5">
    <source>
        <dbReference type="Pfam" id="PF00171"/>
    </source>
</evidence>
<dbReference type="FunFam" id="3.40.605.10:FF:000063">
    <property type="entry name" value="Succinate-semialdehyde dehydrogenase, mitochondrial"/>
    <property type="match status" value="1"/>
</dbReference>
<protein>
    <submittedName>
        <fullName evidence="6">NAD-dependent succinate-semialdehyde dehydrogenase</fullName>
    </submittedName>
</protein>
<accession>A0A917VT97</accession>